<evidence type="ECO:0000256" key="7">
    <source>
        <dbReference type="SAM" id="MobiDB-lite"/>
    </source>
</evidence>
<dbReference type="SUPFAM" id="SSF50630">
    <property type="entry name" value="Acid proteases"/>
    <property type="match status" value="1"/>
</dbReference>
<dbReference type="InterPro" id="IPR000477">
    <property type="entry name" value="RT_dom"/>
</dbReference>
<evidence type="ECO:0000256" key="2">
    <source>
        <dbReference type="ARBA" id="ARBA00012180"/>
    </source>
</evidence>
<dbReference type="GO" id="GO:0004523">
    <property type="term" value="F:RNA-DNA hybrid ribonuclease activity"/>
    <property type="evidence" value="ECO:0007669"/>
    <property type="project" value="UniProtKB-EC"/>
</dbReference>
<dbReference type="Proteomes" id="UP001460270">
    <property type="component" value="Unassembled WGS sequence"/>
</dbReference>
<feature type="compositionally biased region" description="Polar residues" evidence="7">
    <location>
        <begin position="1039"/>
        <end position="1061"/>
    </location>
</feature>
<dbReference type="InterPro" id="IPR001878">
    <property type="entry name" value="Znf_CCHC"/>
</dbReference>
<dbReference type="GO" id="GO:0015074">
    <property type="term" value="P:DNA integration"/>
    <property type="evidence" value="ECO:0007669"/>
    <property type="project" value="UniProtKB-KW"/>
</dbReference>
<dbReference type="Pfam" id="PF00078">
    <property type="entry name" value="RVT_1"/>
    <property type="match status" value="1"/>
</dbReference>
<evidence type="ECO:0000256" key="1">
    <source>
        <dbReference type="ARBA" id="ARBA00010879"/>
    </source>
</evidence>
<keyword evidence="10" id="KW-1185">Reference proteome</keyword>
<dbReference type="PROSITE" id="PS00141">
    <property type="entry name" value="ASP_PROTEASE"/>
    <property type="match status" value="1"/>
</dbReference>
<evidence type="ECO:0000256" key="6">
    <source>
        <dbReference type="PROSITE-ProRule" id="PRU00047"/>
    </source>
</evidence>
<accession>A0AAW0N7M8</accession>
<evidence type="ECO:0000256" key="3">
    <source>
        <dbReference type="ARBA" id="ARBA00022842"/>
    </source>
</evidence>
<dbReference type="InterPro" id="IPR001969">
    <property type="entry name" value="Aspartic_peptidase_AS"/>
</dbReference>
<dbReference type="Gene3D" id="3.30.70.270">
    <property type="match status" value="2"/>
</dbReference>
<dbReference type="GO" id="GO:0006508">
    <property type="term" value="P:proteolysis"/>
    <property type="evidence" value="ECO:0007669"/>
    <property type="project" value="InterPro"/>
</dbReference>
<comment type="similarity">
    <text evidence="1">Belongs to the beta type-B retroviral polymerase family. HERV class-II K(HML-2) pol subfamily.</text>
</comment>
<dbReference type="PROSITE" id="PS50158">
    <property type="entry name" value="ZF_CCHC"/>
    <property type="match status" value="1"/>
</dbReference>
<evidence type="ECO:0000256" key="5">
    <source>
        <dbReference type="ARBA" id="ARBA00022908"/>
    </source>
</evidence>
<proteinExistence type="inferred from homology"/>
<feature type="compositionally biased region" description="Polar residues" evidence="7">
    <location>
        <begin position="1148"/>
        <end position="1158"/>
    </location>
</feature>
<keyword evidence="6" id="KW-0862">Zinc</keyword>
<feature type="region of interest" description="Disordered" evidence="7">
    <location>
        <begin position="1024"/>
        <end position="1178"/>
    </location>
</feature>
<dbReference type="EC" id="3.1.26.4" evidence="2"/>
<sequence>MSLTTTPALPAFDTETDPSSVGPRWTKWVLRFENYTAAFNITGDGRLKALLLHLAGERVHDIYDTLAATADKYADVKAKLETYFAPKKNVLYEVYTFRKAVQLSGESLDTYCTRLRMLAKHCAFADVDLEIKGHLIQSCTSARLRRRALREPEISLEDLLSYGRSMELSEQQASGMEEGATASVNAIQQHARPAKKYHPPHANFNKPNNSCRNCGGPYPHEGVCPARGKDCKACGKLNHFARQCRSKTKQQKDYGAKPKAQHEQHKSHKKVFNVTSSTQSEKKNSSSSEDDYVFVTTSAAKRNTPTTQIQVGGVDISVILDSGATVNVLSEPAFNMLSPQPQLVPADTNIFSYGCTAPLSLAGMFTCEAAANNNKTKCKFYVKSGKGCSLLGYDTAAHLGLIKVINSVTPSHATVADKLVESHPELFQGIGKLKDFQVKLHIDTTVQPTCQPHRRVPFHVREKVEQELQKLEDSDIIETVTGPTPWVSPIVTPPKPKNPNEVRVCVDMRQANTAIQRERHLTPTMDDVIHELNGATVFSKLDLRAGYHQLELHPDSRYITTFSTHKGLRRYKRLNFGISSAAEVFQNAISQALQVFHRLKEKGLTLNRDKCEFNKSRLEFFGFIFQAGGISADPRKVAAIKEASAPDNPTEVRSLLGMATYCSRFIKNFASISAPLRDLTKKDTPWHWGPEHAKALQSIKDSLTSDTVMAYFDTTKQTELVVDASPVGLGAILYQLGKEGERHTIAMPAEHLVMLRGDHKALEVIWNNPRSKPPARIERWGLRLQPYDLRVVYRKGSENPADYMSRHPMSSQTKEHTRATKVAEDYVNFLVQQATPKAMTLPEIRAATLQDPILQKPSAASMAAVAQRSMPLQPGAPQLCAARPDPFQQALIVCPPGFQGLQASPSKHTSYSVRMENAVPIVTQAPGAQPLQIQPGLLTQQAWPSGTQQILLPPAWQQLTHTSVQHATVIPESMGSTQPLANWRNSHPHGSHYNPIMQQPALLAGHVTLPSNQTLNVGVAHVMRQPSTNNNSSKKNKQHQMSTRNMSSYEVSSSQAVLSPQRSKRVKENTPPRCAVVQNGPTSNCPVSQGCGGGWGQSEPEQASSTTRDHQHHVPRQTIIIPDTPSPTVSIITISSDTDEEDEHKQNNSHNSPYTVDSRNAANNNNNHNNHTYDSKTTILDNYNNGNPRTIIIPPLKSQTNEASTNECERLMPEPMNHHNSSYKFKTSNGVVTGSNHIQGGVPGGGSYRQQRTGPHPLQQQPLNLSQAQQHMVAERNVGHRRQQAYITPTIALSLPTHFTTTAPPTRQTFTRTSPPRTCPGSGRHAVHQHGTYPPSIVHQVPVSMNHRVLPSPTLHHSQYQPQFAHQAYISASPASTVYTGYPLSPTKVNQYPYL</sequence>
<dbReference type="InterPro" id="IPR021109">
    <property type="entry name" value="Peptidase_aspartic_dom_sf"/>
</dbReference>
<evidence type="ECO:0000313" key="10">
    <source>
        <dbReference type="Proteomes" id="UP001460270"/>
    </source>
</evidence>
<protein>
    <recommendedName>
        <fullName evidence="2">ribonuclease H</fullName>
        <ecNumber evidence="2">3.1.26.4</ecNumber>
    </recommendedName>
</protein>
<dbReference type="GO" id="GO:0004190">
    <property type="term" value="F:aspartic-type endopeptidase activity"/>
    <property type="evidence" value="ECO:0007669"/>
    <property type="project" value="InterPro"/>
</dbReference>
<dbReference type="InterPro" id="IPR041577">
    <property type="entry name" value="RT_RNaseH_2"/>
</dbReference>
<keyword evidence="5" id="KW-0229">DNA integration</keyword>
<comment type="caution">
    <text evidence="9">The sequence shown here is derived from an EMBL/GenBank/DDBJ whole genome shotgun (WGS) entry which is preliminary data.</text>
</comment>
<reference evidence="10" key="1">
    <citation type="submission" date="2024-04" db="EMBL/GenBank/DDBJ databases">
        <title>Salinicola lusitanus LLJ914,a marine bacterium isolated from the Okinawa Trough.</title>
        <authorList>
            <person name="Li J."/>
        </authorList>
    </citation>
    <scope>NUCLEOTIDE SEQUENCE [LARGE SCALE GENOMIC DNA]</scope>
</reference>
<keyword evidence="3" id="KW-0460">Magnesium</keyword>
<evidence type="ECO:0000313" key="9">
    <source>
        <dbReference type="EMBL" id="KAK7890898.1"/>
    </source>
</evidence>
<keyword evidence="4" id="KW-0694">RNA-binding</keyword>
<dbReference type="InterPro" id="IPR050951">
    <property type="entry name" value="Retrovirus_Pol_polyprotein"/>
</dbReference>
<organism evidence="9 10">
    <name type="scientific">Mugilogobius chulae</name>
    <name type="common">yellowstripe goby</name>
    <dbReference type="NCBI Taxonomy" id="88201"/>
    <lineage>
        <taxon>Eukaryota</taxon>
        <taxon>Metazoa</taxon>
        <taxon>Chordata</taxon>
        <taxon>Craniata</taxon>
        <taxon>Vertebrata</taxon>
        <taxon>Euteleostomi</taxon>
        <taxon>Actinopterygii</taxon>
        <taxon>Neopterygii</taxon>
        <taxon>Teleostei</taxon>
        <taxon>Neoteleostei</taxon>
        <taxon>Acanthomorphata</taxon>
        <taxon>Gobiaria</taxon>
        <taxon>Gobiiformes</taxon>
        <taxon>Gobioidei</taxon>
        <taxon>Gobiidae</taxon>
        <taxon>Gobionellinae</taxon>
        <taxon>Mugilogobius</taxon>
    </lineage>
</organism>
<evidence type="ECO:0000256" key="4">
    <source>
        <dbReference type="ARBA" id="ARBA00022884"/>
    </source>
</evidence>
<dbReference type="GO" id="GO:0008270">
    <property type="term" value="F:zinc ion binding"/>
    <property type="evidence" value="ECO:0007669"/>
    <property type="project" value="UniProtKB-KW"/>
</dbReference>
<dbReference type="InterPro" id="IPR043502">
    <property type="entry name" value="DNA/RNA_pol_sf"/>
</dbReference>
<feature type="region of interest" description="Disordered" evidence="7">
    <location>
        <begin position="1297"/>
        <end position="1329"/>
    </location>
</feature>
<dbReference type="GO" id="GO:0003723">
    <property type="term" value="F:RNA binding"/>
    <property type="evidence" value="ECO:0007669"/>
    <property type="project" value="UniProtKB-KW"/>
</dbReference>
<dbReference type="PANTHER" id="PTHR37984:SF11">
    <property type="entry name" value="INTEGRASE CATALYTIC DOMAIN-CONTAINING PROTEIN"/>
    <property type="match status" value="1"/>
</dbReference>
<dbReference type="CDD" id="cd01647">
    <property type="entry name" value="RT_LTR"/>
    <property type="match status" value="1"/>
</dbReference>
<dbReference type="Gene3D" id="2.40.70.10">
    <property type="entry name" value="Acid Proteases"/>
    <property type="match status" value="1"/>
</dbReference>
<feature type="region of interest" description="Disordered" evidence="7">
    <location>
        <begin position="245"/>
        <end position="290"/>
    </location>
</feature>
<feature type="region of interest" description="Disordered" evidence="7">
    <location>
        <begin position="1"/>
        <end position="21"/>
    </location>
</feature>
<dbReference type="Gene3D" id="3.10.10.10">
    <property type="entry name" value="HIV Type 1 Reverse Transcriptase, subunit A, domain 1"/>
    <property type="match status" value="1"/>
</dbReference>
<feature type="compositionally biased region" description="Low complexity" evidence="7">
    <location>
        <begin position="1297"/>
        <end position="1313"/>
    </location>
</feature>
<dbReference type="Pfam" id="PF17919">
    <property type="entry name" value="RT_RNaseH_2"/>
    <property type="match status" value="1"/>
</dbReference>
<dbReference type="EMBL" id="JBBPFD010000017">
    <property type="protein sequence ID" value="KAK7890898.1"/>
    <property type="molecule type" value="Genomic_DNA"/>
</dbReference>
<dbReference type="FunFam" id="3.30.70.270:FF:000026">
    <property type="entry name" value="Transposon Ty3-G Gag-Pol polyprotein"/>
    <property type="match status" value="1"/>
</dbReference>
<keyword evidence="6" id="KW-0863">Zinc-finger</keyword>
<evidence type="ECO:0000259" key="8">
    <source>
        <dbReference type="PROSITE" id="PS50158"/>
    </source>
</evidence>
<dbReference type="InterPro" id="IPR043128">
    <property type="entry name" value="Rev_trsase/Diguanyl_cyclase"/>
</dbReference>
<gene>
    <name evidence="9" type="ORF">WMY93_022861</name>
</gene>
<dbReference type="SUPFAM" id="SSF56672">
    <property type="entry name" value="DNA/RNA polymerases"/>
    <property type="match status" value="1"/>
</dbReference>
<feature type="compositionally biased region" description="Low complexity" evidence="7">
    <location>
        <begin position="1118"/>
        <end position="1136"/>
    </location>
</feature>
<dbReference type="PANTHER" id="PTHR37984">
    <property type="entry name" value="PROTEIN CBG26694"/>
    <property type="match status" value="1"/>
</dbReference>
<feature type="domain" description="CCHC-type" evidence="8">
    <location>
        <begin position="231"/>
        <end position="246"/>
    </location>
</feature>
<feature type="compositionally biased region" description="Basic and acidic residues" evidence="7">
    <location>
        <begin position="250"/>
        <end position="264"/>
    </location>
</feature>
<name>A0AAW0N7M8_9GOBI</name>
<keyword evidence="6" id="KW-0479">Metal-binding</keyword>
<feature type="compositionally biased region" description="Low complexity" evidence="7">
    <location>
        <begin position="1160"/>
        <end position="1170"/>
    </location>
</feature>